<name>A0ABW5FUJ9_9PSEU</name>
<organism evidence="2 3">
    <name type="scientific">Amycolatopsis pigmentata</name>
    <dbReference type="NCBI Taxonomy" id="450801"/>
    <lineage>
        <taxon>Bacteria</taxon>
        <taxon>Bacillati</taxon>
        <taxon>Actinomycetota</taxon>
        <taxon>Actinomycetes</taxon>
        <taxon>Pseudonocardiales</taxon>
        <taxon>Pseudonocardiaceae</taxon>
        <taxon>Amycolatopsis</taxon>
    </lineage>
</organism>
<dbReference type="RefSeq" id="WP_378266705.1">
    <property type="nucleotide sequence ID" value="NZ_JBHUKR010000009.1"/>
</dbReference>
<comment type="caution">
    <text evidence="2">The sequence shown here is derived from an EMBL/GenBank/DDBJ whole genome shotgun (WGS) entry which is preliminary data.</text>
</comment>
<keyword evidence="1" id="KW-1133">Transmembrane helix</keyword>
<sequence length="57" mass="5960">MAKPSPLQVRNIIMAVLMGAAAIWNGLREGPVWLTAIFAVGCALAIGSAALNRRPSN</sequence>
<keyword evidence="1" id="KW-0812">Transmembrane</keyword>
<gene>
    <name evidence="2" type="ORF">ACFSXZ_20440</name>
</gene>
<reference evidence="3" key="1">
    <citation type="journal article" date="2019" name="Int. J. Syst. Evol. Microbiol.">
        <title>The Global Catalogue of Microorganisms (GCM) 10K type strain sequencing project: providing services to taxonomists for standard genome sequencing and annotation.</title>
        <authorList>
            <consortium name="The Broad Institute Genomics Platform"/>
            <consortium name="The Broad Institute Genome Sequencing Center for Infectious Disease"/>
            <person name="Wu L."/>
            <person name="Ma J."/>
        </authorList>
    </citation>
    <scope>NUCLEOTIDE SEQUENCE [LARGE SCALE GENOMIC DNA]</scope>
    <source>
        <strain evidence="3">CGMCC 4.7645</strain>
    </source>
</reference>
<feature type="transmembrane region" description="Helical" evidence="1">
    <location>
        <begin position="33"/>
        <end position="51"/>
    </location>
</feature>
<dbReference type="Proteomes" id="UP001597417">
    <property type="component" value="Unassembled WGS sequence"/>
</dbReference>
<evidence type="ECO:0000313" key="2">
    <source>
        <dbReference type="EMBL" id="MFD2418698.1"/>
    </source>
</evidence>
<proteinExistence type="predicted"/>
<dbReference type="EMBL" id="JBHUKR010000009">
    <property type="protein sequence ID" value="MFD2418698.1"/>
    <property type="molecule type" value="Genomic_DNA"/>
</dbReference>
<keyword evidence="1" id="KW-0472">Membrane</keyword>
<accession>A0ABW5FUJ9</accession>
<evidence type="ECO:0000313" key="3">
    <source>
        <dbReference type="Proteomes" id="UP001597417"/>
    </source>
</evidence>
<protein>
    <submittedName>
        <fullName evidence="2">Uncharacterized protein</fullName>
    </submittedName>
</protein>
<evidence type="ECO:0000256" key="1">
    <source>
        <dbReference type="SAM" id="Phobius"/>
    </source>
</evidence>
<keyword evidence="3" id="KW-1185">Reference proteome</keyword>
<feature type="transmembrane region" description="Helical" evidence="1">
    <location>
        <begin position="7"/>
        <end position="27"/>
    </location>
</feature>